<dbReference type="CDD" id="cd13868">
    <property type="entry name" value="CuRO_2_CotA_like"/>
    <property type="match status" value="1"/>
</dbReference>
<dbReference type="InterPro" id="IPR008972">
    <property type="entry name" value="Cupredoxin"/>
</dbReference>
<evidence type="ECO:0000256" key="3">
    <source>
        <dbReference type="ARBA" id="ARBA00023002"/>
    </source>
</evidence>
<dbReference type="Pfam" id="PF00394">
    <property type="entry name" value="Cu-oxidase"/>
    <property type="match status" value="1"/>
</dbReference>
<name>A0A2S7N533_9BACI</name>
<evidence type="ECO:0000313" key="8">
    <source>
        <dbReference type="EMBL" id="PQD97075.1"/>
    </source>
</evidence>
<keyword evidence="9" id="KW-1185">Reference proteome</keyword>
<dbReference type="InterPro" id="IPR011707">
    <property type="entry name" value="Cu-oxidase-like_N"/>
</dbReference>
<dbReference type="SUPFAM" id="SSF49503">
    <property type="entry name" value="Cupredoxins"/>
    <property type="match status" value="3"/>
</dbReference>
<dbReference type="PANTHER" id="PTHR48267:SF1">
    <property type="entry name" value="BILIRUBIN OXIDASE"/>
    <property type="match status" value="1"/>
</dbReference>
<dbReference type="CDD" id="cd13891">
    <property type="entry name" value="CuRO_3_CotA_like"/>
    <property type="match status" value="1"/>
</dbReference>
<evidence type="ECO:0000259" key="5">
    <source>
        <dbReference type="Pfam" id="PF00394"/>
    </source>
</evidence>
<feature type="domain" description="Plastocyanin-like" evidence="7">
    <location>
        <begin position="146"/>
        <end position="222"/>
    </location>
</feature>
<dbReference type="InterPro" id="IPR001117">
    <property type="entry name" value="Cu-oxidase_2nd"/>
</dbReference>
<dbReference type="PANTHER" id="PTHR48267">
    <property type="entry name" value="CUPREDOXIN SUPERFAMILY PROTEIN"/>
    <property type="match status" value="1"/>
</dbReference>
<dbReference type="Pfam" id="PF07732">
    <property type="entry name" value="Cu-oxidase_3"/>
    <property type="match status" value="1"/>
</dbReference>
<evidence type="ECO:0000259" key="6">
    <source>
        <dbReference type="Pfam" id="PF07731"/>
    </source>
</evidence>
<dbReference type="AlphaFoldDB" id="A0A2S7N533"/>
<dbReference type="Gene3D" id="2.60.40.420">
    <property type="entry name" value="Cupredoxins - blue copper proteins"/>
    <property type="match status" value="3"/>
</dbReference>
<evidence type="ECO:0000313" key="9">
    <source>
        <dbReference type="Proteomes" id="UP000239663"/>
    </source>
</evidence>
<dbReference type="InterPro" id="IPR045087">
    <property type="entry name" value="Cu-oxidase_fam"/>
</dbReference>
<organism evidence="8 9">
    <name type="scientific">Pradoshia eiseniae</name>
    <dbReference type="NCBI Taxonomy" id="2064768"/>
    <lineage>
        <taxon>Bacteria</taxon>
        <taxon>Bacillati</taxon>
        <taxon>Bacillota</taxon>
        <taxon>Bacilli</taxon>
        <taxon>Bacillales</taxon>
        <taxon>Bacillaceae</taxon>
        <taxon>Pradoshia</taxon>
    </lineage>
</organism>
<keyword evidence="2" id="KW-0479">Metal-binding</keyword>
<dbReference type="CDD" id="cd13844">
    <property type="entry name" value="CuRO_1_BOD_CotA_like"/>
    <property type="match status" value="1"/>
</dbReference>
<dbReference type="GO" id="GO:0005507">
    <property type="term" value="F:copper ion binding"/>
    <property type="evidence" value="ECO:0007669"/>
    <property type="project" value="InterPro"/>
</dbReference>
<dbReference type="InterPro" id="IPR011706">
    <property type="entry name" value="Cu-oxidase_C"/>
</dbReference>
<evidence type="ECO:0000256" key="1">
    <source>
        <dbReference type="ARBA" id="ARBA00010609"/>
    </source>
</evidence>
<dbReference type="Pfam" id="PF07731">
    <property type="entry name" value="Cu-oxidase_2"/>
    <property type="match status" value="1"/>
</dbReference>
<sequence>MMDRINSASIPKYVNQLAIPPAFVPEIVKDRKKGKVQAHKYKVKASEFKQQVLPDNYPQTTVWGYGGDIKDKRTGKKVFFQHYPGPTFEAVRGIPINVEWINNLKGPHLFPVDPTIDWANPNRFPPPSPPFIPFPPGYPEAQFPVPIVTHLHGGENPSAFDGHPEAWFTANGITGPKFDTRHYTYPNKQEPTTLWYHDHALGITRLNVLAGLAGFYLLRDPEDKLAKHLPSGEFEIPLLIQDRSFNTDGSFFYDQVGVNPDIHPYWVPEFFGDTIVVNGKVWPNLNVKPRKYRFRMLNGSNARFYHLSLSNNQPFTQIGSDGGYLPETAELTSLLIAPAERADVIIDFSKLAPGTKLILRNDANAPFPAGDAPDPETTGQIMMFTVVPDTPSVKRPIPRKLNKIPVLRPKKTRTLTLVELSGPDGPVQLLLNGQPYNSAITELPKAGTTEEWQIINLTGDTHPIHLHLIQFLLKNRQNVDADQYLVDWETLNGGPPPYMMEPKTLDIRPYLQDPPIPPAPNEAGWKDTIRMNPGQVTRILVRFTSQDGTPFPFNPSNGPGYVWHCHILEHEDNEMMRPYKVRSAPFMDKWRKFWKWIFRK</sequence>
<reference evidence="8 9" key="1">
    <citation type="submission" date="2017-12" db="EMBL/GenBank/DDBJ databases">
        <title>Taxonomic description and draft genome of Pradoshia cofamensis Gen. nov., sp. nov., a thermotolerant bacillale isolated from anterior gut of earthworm Eisenia fetida.</title>
        <authorList>
            <person name="Saha T."/>
            <person name="Chakraborty R."/>
        </authorList>
    </citation>
    <scope>NUCLEOTIDE SEQUENCE [LARGE SCALE GENOMIC DNA]</scope>
    <source>
        <strain evidence="8 9">EAG3</strain>
    </source>
</reference>
<protein>
    <submittedName>
        <fullName evidence="8">Copper oxidase</fullName>
    </submittedName>
</protein>
<feature type="domain" description="Plastocyanin-like" evidence="5">
    <location>
        <begin position="273"/>
        <end position="354"/>
    </location>
</feature>
<dbReference type="EMBL" id="PKOZ01000001">
    <property type="protein sequence ID" value="PQD97075.1"/>
    <property type="molecule type" value="Genomic_DNA"/>
</dbReference>
<dbReference type="GO" id="GO:0016491">
    <property type="term" value="F:oxidoreductase activity"/>
    <property type="evidence" value="ECO:0007669"/>
    <property type="project" value="UniProtKB-KW"/>
</dbReference>
<evidence type="ECO:0000259" key="7">
    <source>
        <dbReference type="Pfam" id="PF07732"/>
    </source>
</evidence>
<dbReference type="Proteomes" id="UP000239663">
    <property type="component" value="Unassembled WGS sequence"/>
</dbReference>
<evidence type="ECO:0000256" key="4">
    <source>
        <dbReference type="ARBA" id="ARBA00023008"/>
    </source>
</evidence>
<dbReference type="RefSeq" id="WP_104848170.1">
    <property type="nucleotide sequence ID" value="NZ_PKOZ01000001.1"/>
</dbReference>
<evidence type="ECO:0000256" key="2">
    <source>
        <dbReference type="ARBA" id="ARBA00022723"/>
    </source>
</evidence>
<keyword evidence="4" id="KW-0186">Copper</keyword>
<accession>A0A2S7N533</accession>
<dbReference type="OrthoDB" id="9757546at2"/>
<comment type="similarity">
    <text evidence="1">Belongs to the multicopper oxidase family.</text>
</comment>
<gene>
    <name evidence="8" type="ORF">CYL18_04155</name>
</gene>
<feature type="domain" description="Plastocyanin-like" evidence="6">
    <location>
        <begin position="432"/>
        <end position="583"/>
    </location>
</feature>
<comment type="caution">
    <text evidence="8">The sequence shown here is derived from an EMBL/GenBank/DDBJ whole genome shotgun (WGS) entry which is preliminary data.</text>
</comment>
<keyword evidence="3" id="KW-0560">Oxidoreductase</keyword>
<dbReference type="FunFam" id="2.60.40.420:FF:000081">
    <property type="entry name" value="Spore coat protein A"/>
    <property type="match status" value="1"/>
</dbReference>
<proteinExistence type="inferred from homology"/>